<dbReference type="EMBL" id="OOIN01000033">
    <property type="protein sequence ID" value="SPO30520.1"/>
    <property type="molecule type" value="Genomic_DNA"/>
</dbReference>
<reference evidence="3 4" key="1">
    <citation type="submission" date="2018-03" db="EMBL/GenBank/DDBJ databases">
        <authorList>
            <person name="Guldener U."/>
        </authorList>
    </citation>
    <scope>NUCLEOTIDE SEQUENCE [LARGE SCALE GENOMIC DNA]</scope>
    <source>
        <strain evidence="3 4">NBRC100155</strain>
    </source>
</reference>
<evidence type="ECO:0000313" key="3">
    <source>
        <dbReference type="EMBL" id="SPO30520.1"/>
    </source>
</evidence>
<dbReference type="AlphaFoldDB" id="A0A5C3EKC7"/>
<keyword evidence="4" id="KW-1185">Reference proteome</keyword>
<name>A0A5C3EKC7_9BASI</name>
<evidence type="ECO:0000313" key="4">
    <source>
        <dbReference type="Proteomes" id="UP000324022"/>
    </source>
</evidence>
<dbReference type="Pfam" id="PF07727">
    <property type="entry name" value="RVT_2"/>
    <property type="match status" value="1"/>
</dbReference>
<gene>
    <name evidence="3" type="ORF">UTRI_06450</name>
</gene>
<protein>
    <recommendedName>
        <fullName evidence="2">Reverse transcriptase Ty1/copia-type domain-containing protein</fullName>
    </recommendedName>
</protein>
<dbReference type="OrthoDB" id="3344688at2759"/>
<evidence type="ECO:0000259" key="2">
    <source>
        <dbReference type="Pfam" id="PF07727"/>
    </source>
</evidence>
<feature type="domain" description="Reverse transcriptase Ty1/copia-type" evidence="2">
    <location>
        <begin position="13"/>
        <end position="97"/>
    </location>
</feature>
<dbReference type="PANTHER" id="PTHR11439">
    <property type="entry name" value="GAG-POL-RELATED RETROTRANSPOSON"/>
    <property type="match status" value="1"/>
</dbReference>
<dbReference type="InterPro" id="IPR013103">
    <property type="entry name" value="RVT_2"/>
</dbReference>
<proteinExistence type="predicted"/>
<sequence length="256" mass="27830">MGFKQLGQDVTVYSLGSIVMAVYVDDIIVVGPDADVDAIIELIKTSFKITGGYDAQWCLGVCIQQDRDSVILAQDAYADTILAQFSMDRAAEANTPLDMSAINLPYPSNRPLRKEQVMMYQQLVGSFMYLMTSTWPDLAFPVSKLASYLASPTTVHLNQARHLLRVPVTYLDAGSWKENPYSTSGFAIKLYGAAVAWRSRRQRVLNGVDIVAPGVPLSFSPKNQAAEHIVSTDGPGSNAKGAHEFLGSQSGSCRDG</sequence>
<organism evidence="3 4">
    <name type="scientific">Ustilago trichophora</name>
    <dbReference type="NCBI Taxonomy" id="86804"/>
    <lineage>
        <taxon>Eukaryota</taxon>
        <taxon>Fungi</taxon>
        <taxon>Dikarya</taxon>
        <taxon>Basidiomycota</taxon>
        <taxon>Ustilaginomycotina</taxon>
        <taxon>Ustilaginomycetes</taxon>
        <taxon>Ustilaginales</taxon>
        <taxon>Ustilaginaceae</taxon>
        <taxon>Ustilago</taxon>
    </lineage>
</organism>
<evidence type="ECO:0000256" key="1">
    <source>
        <dbReference type="SAM" id="MobiDB-lite"/>
    </source>
</evidence>
<feature type="region of interest" description="Disordered" evidence="1">
    <location>
        <begin position="228"/>
        <end position="256"/>
    </location>
</feature>
<accession>A0A5C3EKC7</accession>
<feature type="compositionally biased region" description="Polar residues" evidence="1">
    <location>
        <begin position="247"/>
        <end position="256"/>
    </location>
</feature>
<dbReference type="Proteomes" id="UP000324022">
    <property type="component" value="Unassembled WGS sequence"/>
</dbReference>